<dbReference type="Proteomes" id="UP001178461">
    <property type="component" value="Chromosome 15"/>
</dbReference>
<evidence type="ECO:0000313" key="6">
    <source>
        <dbReference type="EMBL" id="CAI5795479.1"/>
    </source>
</evidence>
<name>A0AA35LH63_9SAUR</name>
<dbReference type="PANTHER" id="PTHR21405:SF0">
    <property type="entry name" value="TETRATRICOPEPTIDE REPEAT PROTEIN 36"/>
    <property type="match status" value="1"/>
</dbReference>
<evidence type="ECO:0000256" key="1">
    <source>
        <dbReference type="ARBA" id="ARBA00006995"/>
    </source>
</evidence>
<dbReference type="SUPFAM" id="SSF48452">
    <property type="entry name" value="TPR-like"/>
    <property type="match status" value="1"/>
</dbReference>
<dbReference type="InterPro" id="IPR019734">
    <property type="entry name" value="TPR_rpt"/>
</dbReference>
<proteinExistence type="inferred from homology"/>
<dbReference type="EMBL" id="OX395141">
    <property type="protein sequence ID" value="CAI5795479.1"/>
    <property type="molecule type" value="Genomic_DNA"/>
</dbReference>
<keyword evidence="4" id="KW-0802">TPR repeat</keyword>
<gene>
    <name evidence="6" type="ORF">PODLI_1B015972</name>
</gene>
<dbReference type="InterPro" id="IPR011990">
    <property type="entry name" value="TPR-like_helical_dom_sf"/>
</dbReference>
<evidence type="ECO:0000313" key="7">
    <source>
        <dbReference type="Proteomes" id="UP001178461"/>
    </source>
</evidence>
<comment type="similarity">
    <text evidence="1">Belongs to the TTC36 family.</text>
</comment>
<dbReference type="GO" id="GO:0006570">
    <property type="term" value="P:tyrosine metabolic process"/>
    <property type="evidence" value="ECO:0007669"/>
    <property type="project" value="TreeGrafter"/>
</dbReference>
<keyword evidence="3" id="KW-0677">Repeat</keyword>
<evidence type="ECO:0000256" key="5">
    <source>
        <dbReference type="SAM" id="MobiDB-lite"/>
    </source>
</evidence>
<evidence type="ECO:0000256" key="3">
    <source>
        <dbReference type="ARBA" id="ARBA00022737"/>
    </source>
</evidence>
<sequence>MATAHDRAVLQSIFHPNSPFGDLSDEPEEQETLNGEEATFDPALLEQATQLEIQGIEAAEAGDLQKALERFDRAIQLLPERAAAYNNRAQAFRLKGNTASALEDLGMALQLSRGIGRVACQAFVQRGLIQRLQGHEQEAHRDFEQAARLGSAFARRQLVLMNPYAALCNQMLSEMIKKLRGPSKEPQLEASSGEKVCR</sequence>
<protein>
    <recommendedName>
        <fullName evidence="2">Tetratricopeptide repeat protein 36</fullName>
    </recommendedName>
</protein>
<evidence type="ECO:0000256" key="2">
    <source>
        <dbReference type="ARBA" id="ARBA00019994"/>
    </source>
</evidence>
<dbReference type="PANTHER" id="PTHR21405">
    <property type="entry name" value="CDNA SEQUENCE BC021608"/>
    <property type="match status" value="1"/>
</dbReference>
<dbReference type="SMART" id="SM00028">
    <property type="entry name" value="TPR"/>
    <property type="match status" value="3"/>
</dbReference>
<feature type="region of interest" description="Disordered" evidence="5">
    <location>
        <begin position="15"/>
        <end position="34"/>
    </location>
</feature>
<organism evidence="6 7">
    <name type="scientific">Podarcis lilfordi</name>
    <name type="common">Lilford's wall lizard</name>
    <dbReference type="NCBI Taxonomy" id="74358"/>
    <lineage>
        <taxon>Eukaryota</taxon>
        <taxon>Metazoa</taxon>
        <taxon>Chordata</taxon>
        <taxon>Craniata</taxon>
        <taxon>Vertebrata</taxon>
        <taxon>Euteleostomi</taxon>
        <taxon>Lepidosauria</taxon>
        <taxon>Squamata</taxon>
        <taxon>Bifurcata</taxon>
        <taxon>Unidentata</taxon>
        <taxon>Episquamata</taxon>
        <taxon>Laterata</taxon>
        <taxon>Lacertibaenia</taxon>
        <taxon>Lacertidae</taxon>
        <taxon>Podarcis</taxon>
    </lineage>
</organism>
<evidence type="ECO:0000256" key="4">
    <source>
        <dbReference type="ARBA" id="ARBA00022803"/>
    </source>
</evidence>
<accession>A0AA35LH63</accession>
<dbReference type="AlphaFoldDB" id="A0AA35LH63"/>
<keyword evidence="7" id="KW-1185">Reference proteome</keyword>
<dbReference type="Gene3D" id="1.25.40.10">
    <property type="entry name" value="Tetratricopeptide repeat domain"/>
    <property type="match status" value="1"/>
</dbReference>
<dbReference type="FunFam" id="1.25.40.10:FF:000213">
    <property type="entry name" value="Tetratricopeptide repeat domain 36"/>
    <property type="match status" value="1"/>
</dbReference>
<dbReference type="InterPro" id="IPR038906">
    <property type="entry name" value="TTC36"/>
</dbReference>
<reference evidence="6" key="1">
    <citation type="submission" date="2022-12" db="EMBL/GenBank/DDBJ databases">
        <authorList>
            <person name="Alioto T."/>
            <person name="Alioto T."/>
            <person name="Gomez Garrido J."/>
        </authorList>
    </citation>
    <scope>NUCLEOTIDE SEQUENCE</scope>
</reference>